<evidence type="ECO:0000313" key="2">
    <source>
        <dbReference type="EMBL" id="KAF4314022.1"/>
    </source>
</evidence>
<keyword evidence="1" id="KW-0472">Membrane</keyword>
<organism evidence="2 3">
    <name type="scientific">Botryosphaeria dothidea</name>
    <dbReference type="NCBI Taxonomy" id="55169"/>
    <lineage>
        <taxon>Eukaryota</taxon>
        <taxon>Fungi</taxon>
        <taxon>Dikarya</taxon>
        <taxon>Ascomycota</taxon>
        <taxon>Pezizomycotina</taxon>
        <taxon>Dothideomycetes</taxon>
        <taxon>Dothideomycetes incertae sedis</taxon>
        <taxon>Botryosphaeriales</taxon>
        <taxon>Botryosphaeriaceae</taxon>
        <taxon>Botryosphaeria</taxon>
    </lineage>
</organism>
<keyword evidence="1" id="KW-0812">Transmembrane</keyword>
<dbReference type="Proteomes" id="UP000572817">
    <property type="component" value="Unassembled WGS sequence"/>
</dbReference>
<feature type="transmembrane region" description="Helical" evidence="1">
    <location>
        <begin position="185"/>
        <end position="207"/>
    </location>
</feature>
<feature type="transmembrane region" description="Helical" evidence="1">
    <location>
        <begin position="145"/>
        <end position="165"/>
    </location>
</feature>
<comment type="caution">
    <text evidence="2">The sequence shown here is derived from an EMBL/GenBank/DDBJ whole genome shotgun (WGS) entry which is preliminary data.</text>
</comment>
<dbReference type="PANTHER" id="PTHR35395:SF1">
    <property type="entry name" value="DUF6536 DOMAIN-CONTAINING PROTEIN"/>
    <property type="match status" value="1"/>
</dbReference>
<protein>
    <submittedName>
        <fullName evidence="2">Uncharacterized protein</fullName>
    </submittedName>
</protein>
<keyword evidence="3" id="KW-1185">Reference proteome</keyword>
<gene>
    <name evidence="2" type="ORF">GTA08_BOTSDO00505</name>
</gene>
<name>A0A8H4NGG4_9PEZI</name>
<sequence length="277" mass="30174">MRWMSATTKKHWLCTVLLFAAALATTLGLLAYAVPHLRTSFGQSGLSSFWNLGLGKARSQTMIQGWAIPTSGESALISAILVANSPQLILSLIYVVFNSLATRLLLAREWASYARHRKPLRVSSPHGEQRSTYFLQIPYRYGLPLMLYMTALHWLISQSIFLAKVDVWDANGVATQRESITTCGFSPIGMIITSIVAACLITTALALGMRGLDSEIPFAGSCSAAISAACHAREDVSETAPLKWGAIPREQELGEIVGHCAFESRDVEKPVPGNMYA</sequence>
<reference evidence="2" key="1">
    <citation type="submission" date="2020-04" db="EMBL/GenBank/DDBJ databases">
        <title>Genome Assembly and Annotation of Botryosphaeria dothidea sdau 11-99, a Latent Pathogen of Apple Fruit Ring Rot in China.</title>
        <authorList>
            <person name="Yu C."/>
            <person name="Diao Y."/>
            <person name="Lu Q."/>
            <person name="Zhao J."/>
            <person name="Cui S."/>
            <person name="Peng C."/>
            <person name="He B."/>
            <person name="Liu H."/>
        </authorList>
    </citation>
    <scope>NUCLEOTIDE SEQUENCE [LARGE SCALE GENOMIC DNA]</scope>
    <source>
        <strain evidence="2">Sdau11-99</strain>
    </source>
</reference>
<dbReference type="OrthoDB" id="5429634at2759"/>
<keyword evidence="1" id="KW-1133">Transmembrane helix</keyword>
<dbReference type="AlphaFoldDB" id="A0A8H4NGG4"/>
<evidence type="ECO:0000313" key="3">
    <source>
        <dbReference type="Proteomes" id="UP000572817"/>
    </source>
</evidence>
<proteinExistence type="predicted"/>
<dbReference type="PANTHER" id="PTHR35395">
    <property type="entry name" value="DUF6536 DOMAIN-CONTAINING PROTEIN"/>
    <property type="match status" value="1"/>
</dbReference>
<accession>A0A8H4NGG4</accession>
<evidence type="ECO:0000256" key="1">
    <source>
        <dbReference type="SAM" id="Phobius"/>
    </source>
</evidence>
<dbReference type="EMBL" id="WWBZ02000001">
    <property type="protein sequence ID" value="KAF4314022.1"/>
    <property type="molecule type" value="Genomic_DNA"/>
</dbReference>